<dbReference type="Pfam" id="PF13450">
    <property type="entry name" value="NAD_binding_8"/>
    <property type="match status" value="1"/>
</dbReference>
<dbReference type="InterPro" id="IPR036188">
    <property type="entry name" value="FAD/NAD-bd_sf"/>
</dbReference>
<dbReference type="SUPFAM" id="SSF51905">
    <property type="entry name" value="FAD/NAD(P)-binding domain"/>
    <property type="match status" value="1"/>
</dbReference>
<reference evidence="1 2" key="1">
    <citation type="submission" date="2017-07" db="EMBL/GenBank/DDBJ databases">
        <title>Elstera cyanobacteriorum sp. nov., a novel bacterium isolated from cyanobacterial aggregates in a eutrophic lake.</title>
        <authorList>
            <person name="Cai H."/>
        </authorList>
    </citation>
    <scope>NUCLEOTIDE SEQUENCE [LARGE SCALE GENOMIC DNA]</scope>
    <source>
        <strain evidence="1 2">TH019</strain>
    </source>
</reference>
<accession>A0A255XY00</accession>
<dbReference type="Gene3D" id="1.10.405.20">
    <property type="match status" value="1"/>
</dbReference>
<evidence type="ECO:0000313" key="1">
    <source>
        <dbReference type="EMBL" id="OYQ21110.1"/>
    </source>
</evidence>
<dbReference type="RefSeq" id="WP_094407434.1">
    <property type="nucleotide sequence ID" value="NZ_BMJZ01000012.1"/>
</dbReference>
<dbReference type="Gene3D" id="3.50.50.60">
    <property type="entry name" value="FAD/NAD(P)-binding domain"/>
    <property type="match status" value="1"/>
</dbReference>
<dbReference type="Proteomes" id="UP000216361">
    <property type="component" value="Unassembled WGS sequence"/>
</dbReference>
<sequence>MNPAARIAIIGSGISGLGAAWSLRNQNITLFEKEARPGGHSNTLEVMAEGRPVAVDTGFIVYNERNYPNLTQMFRHLDVTTAASDMSFSVSVDGGRLEYSGTSTAALFAQKRNIVNLRHWGMIRDILRFFRDAQALLEDASAPDLTLGDFLKRGGYGEAFIQDHLLPMAAAIWSAPMATLRGFPARSFARFFSNHGLLSVNDRPQWRTVAGGSQTYVRRLLADLPGITLNAGVEALRRSGAGVEIRRQGAWERFDAVILACHADQALALLTDADATERSLLGAFRFQPNIAYLHRDPALMPRRRRAWASWNHLSRTQNDQRDEAASVAVTYWMNRLQPLPTTTDFFVTLNPFTPPDPARTDARIVYDHPIFDHAALDAQGRLSQMQGYRNCFYAGAWMGYGFHEDGLRSGLTAGLALGGSVPWLTGAETRQAAE</sequence>
<evidence type="ECO:0000313" key="2">
    <source>
        <dbReference type="Proteomes" id="UP000216361"/>
    </source>
</evidence>
<keyword evidence="2" id="KW-1185">Reference proteome</keyword>
<dbReference type="GO" id="GO:0016491">
    <property type="term" value="F:oxidoreductase activity"/>
    <property type="evidence" value="ECO:0007669"/>
    <property type="project" value="TreeGrafter"/>
</dbReference>
<dbReference type="InterPro" id="IPR050464">
    <property type="entry name" value="Zeta_carotene_desat/Oxidored"/>
</dbReference>
<dbReference type="FunFam" id="1.10.405.20:FF:000001">
    <property type="entry name" value="Amine oxidase"/>
    <property type="match status" value="1"/>
</dbReference>
<dbReference type="PANTHER" id="PTHR42923:SF17">
    <property type="entry name" value="AMINE OXIDASE DOMAIN-CONTAINING PROTEIN"/>
    <property type="match status" value="1"/>
</dbReference>
<comment type="caution">
    <text evidence="1">The sequence shown here is derived from an EMBL/GenBank/DDBJ whole genome shotgun (WGS) entry which is preliminary data.</text>
</comment>
<dbReference type="AlphaFoldDB" id="A0A255XY00"/>
<dbReference type="OrthoDB" id="20837at2"/>
<dbReference type="EMBL" id="NOXS01000024">
    <property type="protein sequence ID" value="OYQ21110.1"/>
    <property type="molecule type" value="Genomic_DNA"/>
</dbReference>
<dbReference type="PANTHER" id="PTHR42923">
    <property type="entry name" value="PROTOPORPHYRINOGEN OXIDASE"/>
    <property type="match status" value="1"/>
</dbReference>
<gene>
    <name evidence="1" type="ORF">CHR90_02655</name>
</gene>
<protein>
    <submittedName>
        <fullName evidence="1">NAD/FAD-binding protein</fullName>
    </submittedName>
</protein>
<dbReference type="Gene3D" id="3.30.70.1990">
    <property type="match status" value="1"/>
</dbReference>
<name>A0A255XY00_9PROT</name>
<organism evidence="1 2">
    <name type="scientific">Elstera cyanobacteriorum</name>
    <dbReference type="NCBI Taxonomy" id="2022747"/>
    <lineage>
        <taxon>Bacteria</taxon>
        <taxon>Pseudomonadati</taxon>
        <taxon>Pseudomonadota</taxon>
        <taxon>Alphaproteobacteria</taxon>
        <taxon>Rhodospirillales</taxon>
        <taxon>Rhodospirillaceae</taxon>
        <taxon>Elstera</taxon>
    </lineage>
</organism>
<proteinExistence type="predicted"/>